<dbReference type="NCBIfam" id="TIGR03930">
    <property type="entry name" value="WXG100_ESAT6"/>
    <property type="match status" value="1"/>
</dbReference>
<dbReference type="InterPro" id="IPR036689">
    <property type="entry name" value="ESAT-6-like_sf"/>
</dbReference>
<dbReference type="EMBL" id="FOGI01000005">
    <property type="protein sequence ID" value="SER78287.1"/>
    <property type="molecule type" value="Genomic_DNA"/>
</dbReference>
<dbReference type="STRING" id="155974.SAMN04487818_105201"/>
<sequence>MSGDIIKVNFAEVANASQSLASTSSQLETLLGDLKQRLAPLAAGYTGAASEAWNAKQAEWDKAYDELKQVLSSIAVAVQQSGENYEATERANANRWG</sequence>
<dbReference type="Proteomes" id="UP000199051">
    <property type="component" value="Unassembled WGS sequence"/>
</dbReference>
<keyword evidence="3" id="KW-1185">Reference proteome</keyword>
<dbReference type="Pfam" id="PF06013">
    <property type="entry name" value="WXG100"/>
    <property type="match status" value="1"/>
</dbReference>
<name>A0A1H9RZX8_9PSEU</name>
<proteinExistence type="inferred from homology"/>
<accession>A0A1H9RZX8</accession>
<dbReference type="Gene3D" id="1.10.287.1060">
    <property type="entry name" value="ESAT-6-like"/>
    <property type="match status" value="1"/>
</dbReference>
<protein>
    <recommendedName>
        <fullName evidence="1">ESAT-6-like protein</fullName>
    </recommendedName>
</protein>
<gene>
    <name evidence="2" type="ORF">SAMN04487818_105201</name>
</gene>
<reference evidence="3" key="1">
    <citation type="submission" date="2016-10" db="EMBL/GenBank/DDBJ databases">
        <authorList>
            <person name="Varghese N."/>
            <person name="Submissions S."/>
        </authorList>
    </citation>
    <scope>NUCLEOTIDE SEQUENCE [LARGE SCALE GENOMIC DNA]</scope>
    <source>
        <strain evidence="3">DSM 44260</strain>
    </source>
</reference>
<dbReference type="RefSeq" id="WP_092777732.1">
    <property type="nucleotide sequence ID" value="NZ_FOGI01000005.1"/>
</dbReference>
<organism evidence="2 3">
    <name type="scientific">Actinokineospora terrae</name>
    <dbReference type="NCBI Taxonomy" id="155974"/>
    <lineage>
        <taxon>Bacteria</taxon>
        <taxon>Bacillati</taxon>
        <taxon>Actinomycetota</taxon>
        <taxon>Actinomycetes</taxon>
        <taxon>Pseudonocardiales</taxon>
        <taxon>Pseudonocardiaceae</taxon>
        <taxon>Actinokineospora</taxon>
    </lineage>
</organism>
<dbReference type="InterPro" id="IPR010310">
    <property type="entry name" value="T7SS_ESAT-6-like"/>
</dbReference>
<dbReference type="SUPFAM" id="SSF140453">
    <property type="entry name" value="EsxAB dimer-like"/>
    <property type="match status" value="1"/>
</dbReference>
<evidence type="ECO:0000256" key="1">
    <source>
        <dbReference type="RuleBase" id="RU362001"/>
    </source>
</evidence>
<comment type="similarity">
    <text evidence="1">Belongs to the WXG100 family.</text>
</comment>
<dbReference type="AlphaFoldDB" id="A0A1H9RZX8"/>
<evidence type="ECO:0000313" key="2">
    <source>
        <dbReference type="EMBL" id="SER78287.1"/>
    </source>
</evidence>
<evidence type="ECO:0000313" key="3">
    <source>
        <dbReference type="Proteomes" id="UP000199051"/>
    </source>
</evidence>